<dbReference type="InterPro" id="IPR000534">
    <property type="entry name" value="Semialdehyde_DH_NAD-bd"/>
</dbReference>
<dbReference type="InterPro" id="IPR036291">
    <property type="entry name" value="NAD(P)-bd_dom_sf"/>
</dbReference>
<dbReference type="GO" id="GO:0009089">
    <property type="term" value="P:lysine biosynthetic process via diaminopimelate"/>
    <property type="evidence" value="ECO:0007669"/>
    <property type="project" value="UniProtKB-UniRule"/>
</dbReference>
<comment type="similarity">
    <text evidence="4 15">Belongs to the aspartate-semialdehyde dehydrogenase family.</text>
</comment>
<keyword evidence="8 15" id="KW-0791">Threonine biosynthesis</keyword>
<dbReference type="CDD" id="cd02316">
    <property type="entry name" value="VcASADH2_like_N"/>
    <property type="match status" value="1"/>
</dbReference>
<dbReference type="Pfam" id="PF02774">
    <property type="entry name" value="Semialdhyde_dhC"/>
    <property type="match status" value="1"/>
</dbReference>
<gene>
    <name evidence="15" type="primary">asd</name>
    <name evidence="18" type="ORF">DB32_004264</name>
</gene>
<dbReference type="GO" id="GO:0050661">
    <property type="term" value="F:NADP binding"/>
    <property type="evidence" value="ECO:0007669"/>
    <property type="project" value="UniProtKB-UniRule"/>
</dbReference>
<evidence type="ECO:0000256" key="4">
    <source>
        <dbReference type="ARBA" id="ARBA00010584"/>
    </source>
</evidence>
<keyword evidence="7 15" id="KW-0028">Amino-acid biosynthesis</keyword>
<evidence type="ECO:0000256" key="5">
    <source>
        <dbReference type="ARBA" id="ARBA00011738"/>
    </source>
</evidence>
<feature type="binding site" evidence="15">
    <location>
        <begin position="35"/>
        <end position="36"/>
    </location>
    <ligand>
        <name>NADP(+)</name>
        <dbReference type="ChEBI" id="CHEBI:58349"/>
    </ligand>
</feature>
<evidence type="ECO:0000313" key="19">
    <source>
        <dbReference type="Proteomes" id="UP000034883"/>
    </source>
</evidence>
<comment type="catalytic activity">
    <reaction evidence="14 15">
        <text>L-aspartate 4-semialdehyde + phosphate + NADP(+) = 4-phospho-L-aspartate + NADPH + H(+)</text>
        <dbReference type="Rhea" id="RHEA:24284"/>
        <dbReference type="ChEBI" id="CHEBI:15378"/>
        <dbReference type="ChEBI" id="CHEBI:43474"/>
        <dbReference type="ChEBI" id="CHEBI:57535"/>
        <dbReference type="ChEBI" id="CHEBI:57783"/>
        <dbReference type="ChEBI" id="CHEBI:58349"/>
        <dbReference type="ChEBI" id="CHEBI:537519"/>
        <dbReference type="EC" id="1.2.1.11"/>
    </reaction>
</comment>
<dbReference type="PANTHER" id="PTHR46278">
    <property type="entry name" value="DEHYDROGENASE, PUTATIVE-RELATED"/>
    <property type="match status" value="1"/>
</dbReference>
<dbReference type="GO" id="GO:0071266">
    <property type="term" value="P:'de novo' L-methionine biosynthetic process"/>
    <property type="evidence" value="ECO:0007669"/>
    <property type="project" value="UniProtKB-UniRule"/>
</dbReference>
<feature type="binding site" evidence="15">
    <location>
        <position position="311"/>
    </location>
    <ligand>
        <name>NADP(+)</name>
        <dbReference type="ChEBI" id="CHEBI:58349"/>
    </ligand>
</feature>
<dbReference type="GO" id="GO:0009097">
    <property type="term" value="P:isoleucine biosynthetic process"/>
    <property type="evidence" value="ECO:0007669"/>
    <property type="project" value="UniProtKB-UniRule"/>
</dbReference>
<accession>A0A0F6W4J1</accession>
<dbReference type="GO" id="GO:0004073">
    <property type="term" value="F:aspartate-semialdehyde dehydrogenase activity"/>
    <property type="evidence" value="ECO:0007669"/>
    <property type="project" value="UniProtKB-UniRule"/>
</dbReference>
<dbReference type="EMBL" id="CP011125">
    <property type="protein sequence ID" value="AKF07115.1"/>
    <property type="molecule type" value="Genomic_DNA"/>
</dbReference>
<evidence type="ECO:0000256" key="15">
    <source>
        <dbReference type="HAMAP-Rule" id="MF_02121"/>
    </source>
</evidence>
<dbReference type="Gene3D" id="3.30.360.10">
    <property type="entry name" value="Dihydrodipicolinate Reductase, domain 2"/>
    <property type="match status" value="1"/>
</dbReference>
<dbReference type="GO" id="GO:0019877">
    <property type="term" value="P:diaminopimelate biosynthetic process"/>
    <property type="evidence" value="ECO:0007669"/>
    <property type="project" value="UniProtKB-UniRule"/>
</dbReference>
<evidence type="ECO:0000256" key="10">
    <source>
        <dbReference type="ARBA" id="ARBA00022915"/>
    </source>
</evidence>
<evidence type="ECO:0000256" key="7">
    <source>
        <dbReference type="ARBA" id="ARBA00022605"/>
    </source>
</evidence>
<feature type="binding site" evidence="15">
    <location>
        <position position="205"/>
    </location>
    <ligand>
        <name>substrate</name>
    </ligand>
</feature>
<keyword evidence="13 15" id="KW-0486">Methionine biosynthesis</keyword>
<evidence type="ECO:0000256" key="1">
    <source>
        <dbReference type="ARBA" id="ARBA00005021"/>
    </source>
</evidence>
<comment type="caution">
    <text evidence="15">Lacks conserved residue(s) required for the propagation of feature annotation.</text>
</comment>
<dbReference type="GO" id="GO:0051287">
    <property type="term" value="F:NAD binding"/>
    <property type="evidence" value="ECO:0007669"/>
    <property type="project" value="InterPro"/>
</dbReference>
<dbReference type="PIRSF" id="PIRSF000148">
    <property type="entry name" value="ASA_dh"/>
    <property type="match status" value="1"/>
</dbReference>
<evidence type="ECO:0000256" key="6">
    <source>
        <dbReference type="ARBA" id="ARBA00013120"/>
    </source>
</evidence>
<dbReference type="NCBIfam" id="NF011456">
    <property type="entry name" value="PRK14874.1"/>
    <property type="match status" value="1"/>
</dbReference>
<dbReference type="PANTHER" id="PTHR46278:SF2">
    <property type="entry name" value="ASPARTATE-SEMIALDEHYDE DEHYDROGENASE"/>
    <property type="match status" value="1"/>
</dbReference>
<evidence type="ECO:0000313" key="18">
    <source>
        <dbReference type="EMBL" id="AKF07115.1"/>
    </source>
</evidence>
<dbReference type="STRING" id="927083.DB32_004264"/>
<dbReference type="SUPFAM" id="SSF51735">
    <property type="entry name" value="NAD(P)-binding Rossmann-fold domains"/>
    <property type="match status" value="1"/>
</dbReference>
<keyword evidence="12 15" id="KW-0457">Lysine biosynthesis</keyword>
<dbReference type="UniPathway" id="UPA00034">
    <property type="reaction ID" value="UER00016"/>
</dbReference>
<evidence type="ECO:0000256" key="8">
    <source>
        <dbReference type="ARBA" id="ARBA00022697"/>
    </source>
</evidence>
<dbReference type="CDD" id="cd18131">
    <property type="entry name" value="ASADH_C_bac_euk_like"/>
    <property type="match status" value="1"/>
</dbReference>
<proteinExistence type="inferred from homology"/>
<organism evidence="18 19">
    <name type="scientific">Sandaracinus amylolyticus</name>
    <dbReference type="NCBI Taxonomy" id="927083"/>
    <lineage>
        <taxon>Bacteria</taxon>
        <taxon>Pseudomonadati</taxon>
        <taxon>Myxococcota</taxon>
        <taxon>Polyangia</taxon>
        <taxon>Polyangiales</taxon>
        <taxon>Sandaracinaceae</taxon>
        <taxon>Sandaracinus</taxon>
    </lineage>
</organism>
<feature type="domain" description="Semialdehyde dehydrogenase NAD-binding" evidence="17">
    <location>
        <begin position="2"/>
        <end position="115"/>
    </location>
</feature>
<keyword evidence="9 15" id="KW-0521">NADP</keyword>
<dbReference type="SMART" id="SM00859">
    <property type="entry name" value="Semialdhyde_dh"/>
    <property type="match status" value="1"/>
</dbReference>
<keyword evidence="19" id="KW-1185">Reference proteome</keyword>
<evidence type="ECO:0000259" key="17">
    <source>
        <dbReference type="SMART" id="SM00859"/>
    </source>
</evidence>
<feature type="binding site" evidence="15">
    <location>
        <begin position="155"/>
        <end position="156"/>
    </location>
    <ligand>
        <name>NADP(+)</name>
        <dbReference type="ChEBI" id="CHEBI:58349"/>
    </ligand>
</feature>
<evidence type="ECO:0000256" key="3">
    <source>
        <dbReference type="ARBA" id="ARBA00005097"/>
    </source>
</evidence>
<comment type="pathway">
    <text evidence="1 15">Amino-acid biosynthesis; L-methionine biosynthesis via de novo pathway; L-homoserine from L-aspartate: step 2/3.</text>
</comment>
<dbReference type="AlphaFoldDB" id="A0A0F6W4J1"/>
<dbReference type="Proteomes" id="UP000034883">
    <property type="component" value="Chromosome"/>
</dbReference>
<evidence type="ECO:0000256" key="9">
    <source>
        <dbReference type="ARBA" id="ARBA00022857"/>
    </source>
</evidence>
<evidence type="ECO:0000256" key="12">
    <source>
        <dbReference type="ARBA" id="ARBA00023154"/>
    </source>
</evidence>
<dbReference type="InterPro" id="IPR005986">
    <property type="entry name" value="Asp_semialdehyde_DH_beta"/>
</dbReference>
<keyword evidence="11 15" id="KW-0560">Oxidoreductase</keyword>
<dbReference type="UniPathway" id="UPA00051">
    <property type="reaction ID" value="UER00464"/>
</dbReference>
<dbReference type="KEGG" id="samy:DB32_004264"/>
<feature type="active site" description="Proton acceptor" evidence="15 16">
    <location>
        <position position="238"/>
    </location>
</feature>
<feature type="binding site" evidence="15">
    <location>
        <begin position="7"/>
        <end position="10"/>
    </location>
    <ligand>
        <name>NADP(+)</name>
        <dbReference type="ChEBI" id="CHEBI:58349"/>
    </ligand>
</feature>
<dbReference type="Pfam" id="PF01118">
    <property type="entry name" value="Semialdhyde_dh"/>
    <property type="match status" value="1"/>
</dbReference>
<sequence length="330" mass="35080">MAVLGATGAVGREMIRILEERSFPVARLLPLASPRSAGTTVPFRGTQVKVEPVSADAFTGVDLALFSAGSGPSKEWGPIAASKGALVVDNSSAWRMDPEVPLCVPEVNLDAARNPKRGIIANPNCSTIQMLVALAPIHRANRIQRIVVSTYQAISGAGHSAVEHFRAQSRAFAAGEPMPAGPITKQLAGSLLMEWKRDGATGYQEEELKMIHETRKIFGDPDIRVSPTTVRVPVVNGHSESVAIECERPITAKEARALMTGAPGVRVVDDFEKGVYPTPLDASGIDDVLVGRVRDDLGNPGGVMMWIVGDNLRKGAATNAVQIAEGLLLR</sequence>
<comment type="pathway">
    <text evidence="3 15">Amino-acid biosynthesis; L-threonine biosynthesis; L-threonine from L-aspartate: step 2/5.</text>
</comment>
<reference evidence="18 19" key="1">
    <citation type="submission" date="2015-03" db="EMBL/GenBank/DDBJ databases">
        <title>Genome assembly of Sandaracinus amylolyticus DSM 53668.</title>
        <authorList>
            <person name="Sharma G."/>
            <person name="Subramanian S."/>
        </authorList>
    </citation>
    <scope>NUCLEOTIDE SEQUENCE [LARGE SCALE GENOMIC DNA]</scope>
    <source>
        <strain evidence="18 19">DSM 53668</strain>
    </source>
</reference>
<feature type="binding site" evidence="15">
    <location>
        <position position="231"/>
    </location>
    <ligand>
        <name>substrate</name>
    </ligand>
</feature>
<dbReference type="Gene3D" id="3.40.50.720">
    <property type="entry name" value="NAD(P)-binding Rossmann-like Domain"/>
    <property type="match status" value="1"/>
</dbReference>
<dbReference type="GO" id="GO:0009088">
    <property type="term" value="P:threonine biosynthetic process"/>
    <property type="evidence" value="ECO:0007669"/>
    <property type="project" value="UniProtKB-UniRule"/>
</dbReference>
<evidence type="ECO:0000256" key="2">
    <source>
        <dbReference type="ARBA" id="ARBA00005076"/>
    </source>
</evidence>
<protein>
    <recommendedName>
        <fullName evidence="6 15">Aspartate-semialdehyde dehydrogenase</fullName>
        <shortName evidence="15">ASA dehydrogenase</shortName>
        <shortName evidence="15">ASADH</shortName>
        <ecNumber evidence="6 15">1.2.1.11</ecNumber>
    </recommendedName>
    <alternativeName>
        <fullName evidence="15">Aspartate-beta-semialdehyde dehydrogenase</fullName>
    </alternativeName>
</protein>
<dbReference type="GO" id="GO:0046983">
    <property type="term" value="F:protein dimerization activity"/>
    <property type="evidence" value="ECO:0007669"/>
    <property type="project" value="InterPro"/>
</dbReference>
<evidence type="ECO:0000256" key="11">
    <source>
        <dbReference type="ARBA" id="ARBA00023002"/>
    </source>
</evidence>
<name>A0A0F6W4J1_9BACT</name>
<comment type="subunit">
    <text evidence="5 15">Homodimer.</text>
</comment>
<evidence type="ECO:0000256" key="16">
    <source>
        <dbReference type="PIRSR" id="PIRSR000148-1"/>
    </source>
</evidence>
<dbReference type="NCBIfam" id="TIGR01296">
    <property type="entry name" value="asd_B"/>
    <property type="match status" value="1"/>
</dbReference>
<feature type="binding site" evidence="15">
    <location>
        <position position="152"/>
    </location>
    <ligand>
        <name>substrate</name>
    </ligand>
</feature>
<dbReference type="InterPro" id="IPR012080">
    <property type="entry name" value="Asp_semialdehyde_DH"/>
</dbReference>
<comment type="function">
    <text evidence="15">Catalyzes the NADPH-dependent formation of L-aspartate-semialdehyde (L-ASA) by the reductive dephosphorylation of L-aspartyl-4-phosphate.</text>
</comment>
<dbReference type="UniPathway" id="UPA00050">
    <property type="reaction ID" value="UER00463"/>
</dbReference>
<feature type="active site" description="Acyl-thioester intermediate" evidence="15 16">
    <location>
        <position position="125"/>
    </location>
</feature>
<evidence type="ECO:0000256" key="14">
    <source>
        <dbReference type="ARBA" id="ARBA00047891"/>
    </source>
</evidence>
<dbReference type="SUPFAM" id="SSF55347">
    <property type="entry name" value="Glyceraldehyde-3-phosphate dehydrogenase-like, C-terminal domain"/>
    <property type="match status" value="1"/>
</dbReference>
<evidence type="ECO:0000256" key="13">
    <source>
        <dbReference type="ARBA" id="ARBA00023167"/>
    </source>
</evidence>
<feature type="binding site" evidence="15">
    <location>
        <position position="95"/>
    </location>
    <ligand>
        <name>phosphate</name>
        <dbReference type="ChEBI" id="CHEBI:43474"/>
    </ligand>
</feature>
<comment type="pathway">
    <text evidence="2 15">Amino-acid biosynthesis; L-lysine biosynthesis via DAP pathway; (S)-tetrahydrodipicolinate from L-aspartate: step 2/4.</text>
</comment>
<dbReference type="HAMAP" id="MF_02121">
    <property type="entry name" value="ASADH"/>
    <property type="match status" value="1"/>
</dbReference>
<keyword evidence="10 15" id="KW-0220">Diaminopimelate biosynthesis</keyword>
<dbReference type="EC" id="1.2.1.11" evidence="6 15"/>
<dbReference type="InterPro" id="IPR012280">
    <property type="entry name" value="Semialdhyde_DH_dimer_dom"/>
</dbReference>